<keyword evidence="3" id="KW-1185">Reference proteome</keyword>
<dbReference type="Proteomes" id="UP000623467">
    <property type="component" value="Unassembled WGS sequence"/>
</dbReference>
<dbReference type="OrthoDB" id="3365698at2759"/>
<sequence length="520" mass="57814">MQSNPAQIESPFSRLLCTNTAPSDAECEAIRQFLSMLKKEFVTVTAEIAQMQTLLADMANQSERLREAIEAHQALVSLVRNPVMNSQEAPLLLAHVCSGWRKIALATPQLWSSLHVVVPNSVRLWSMCSAVDVWLARSGTLPLSITLAVSAVCERSSDDVATMIDVLVKFSLRWKRVKITLTPRTVLTPLTNLRVSDVPMLESIAFTSIGSGFWMNVVTPFPIPWRSFNFISSPSIRRVSIASLGGNFLSLALPWPLLQSLNFSATSHKNSNSYQMTVIVALVILRQCPNLTQCTICLTSGPELDPPIPTDPSINGLSFFETLHVPALKHLEYRGPKYDGSLPFSSILPTIYVLQSLSIDILGLTKNAFQECLTRLPSLASFRLESDSGGEYDPWTPTGVLTRENRPATADEILRLLTPNPRISIDCPWPLLKRLDVMWCKSLSDSVVLDFLESRAEEPVEKPLERVEIVFPRQMEFDIVKEIPGLVAQGLQIKLKYLRAPSPPKYSLWEGRDAMASMGL</sequence>
<evidence type="ECO:0000313" key="3">
    <source>
        <dbReference type="Proteomes" id="UP000623467"/>
    </source>
</evidence>
<name>A0A8H6ZAZ4_9AGAR</name>
<organism evidence="2 3">
    <name type="scientific">Mycena sanguinolenta</name>
    <dbReference type="NCBI Taxonomy" id="230812"/>
    <lineage>
        <taxon>Eukaryota</taxon>
        <taxon>Fungi</taxon>
        <taxon>Dikarya</taxon>
        <taxon>Basidiomycota</taxon>
        <taxon>Agaricomycotina</taxon>
        <taxon>Agaricomycetes</taxon>
        <taxon>Agaricomycetidae</taxon>
        <taxon>Agaricales</taxon>
        <taxon>Marasmiineae</taxon>
        <taxon>Mycenaceae</taxon>
        <taxon>Mycena</taxon>
    </lineage>
</organism>
<dbReference type="InterPro" id="IPR032675">
    <property type="entry name" value="LRR_dom_sf"/>
</dbReference>
<dbReference type="AlphaFoldDB" id="A0A8H6ZAZ4"/>
<dbReference type="EMBL" id="JACAZH010000002">
    <property type="protein sequence ID" value="KAF7374267.1"/>
    <property type="molecule type" value="Genomic_DNA"/>
</dbReference>
<feature type="coiled-coil region" evidence="1">
    <location>
        <begin position="48"/>
        <end position="75"/>
    </location>
</feature>
<accession>A0A8H6ZAZ4</accession>
<reference evidence="2" key="1">
    <citation type="submission" date="2020-05" db="EMBL/GenBank/DDBJ databases">
        <title>Mycena genomes resolve the evolution of fungal bioluminescence.</title>
        <authorList>
            <person name="Tsai I.J."/>
        </authorList>
    </citation>
    <scope>NUCLEOTIDE SEQUENCE</scope>
    <source>
        <strain evidence="2">160909Yilan</strain>
    </source>
</reference>
<evidence type="ECO:0000313" key="2">
    <source>
        <dbReference type="EMBL" id="KAF7374267.1"/>
    </source>
</evidence>
<gene>
    <name evidence="2" type="ORF">MSAN_00309700</name>
</gene>
<comment type="caution">
    <text evidence="2">The sequence shown here is derived from an EMBL/GenBank/DDBJ whole genome shotgun (WGS) entry which is preliminary data.</text>
</comment>
<dbReference type="Gene3D" id="3.80.10.10">
    <property type="entry name" value="Ribonuclease Inhibitor"/>
    <property type="match status" value="1"/>
</dbReference>
<proteinExistence type="predicted"/>
<evidence type="ECO:0000256" key="1">
    <source>
        <dbReference type="SAM" id="Coils"/>
    </source>
</evidence>
<protein>
    <submittedName>
        <fullName evidence="2">F-box domain-containing protein</fullName>
    </submittedName>
</protein>
<keyword evidence="1" id="KW-0175">Coiled coil</keyword>